<feature type="transmembrane region" description="Helical" evidence="1">
    <location>
        <begin position="12"/>
        <end position="30"/>
    </location>
</feature>
<dbReference type="AlphaFoldDB" id="A0A1H2LJC7"/>
<proteinExistence type="predicted"/>
<dbReference type="GeneID" id="83642254"/>
<protein>
    <submittedName>
        <fullName evidence="2">Uncharacterized protein</fullName>
    </submittedName>
</protein>
<gene>
    <name evidence="2" type="ORF">SAMN05216363_1711</name>
</gene>
<keyword evidence="1" id="KW-0472">Membrane</keyword>
<dbReference type="Proteomes" id="UP000198675">
    <property type="component" value="Chromosome I"/>
</dbReference>
<keyword evidence="1" id="KW-1133">Transmembrane helix</keyword>
<evidence type="ECO:0000313" key="2">
    <source>
        <dbReference type="EMBL" id="SDU81143.1"/>
    </source>
</evidence>
<accession>A0A1H2LJC7</accession>
<evidence type="ECO:0000313" key="3">
    <source>
        <dbReference type="Proteomes" id="UP000198675"/>
    </source>
</evidence>
<keyword evidence="3" id="KW-1185">Reference proteome</keyword>
<dbReference type="RefSeq" id="WP_021219119.1">
    <property type="nucleotide sequence ID" value="NZ_LT629797.1"/>
</dbReference>
<organism evidence="2 3">
    <name type="scientific">Pseudomonas sihuiensis</name>
    <dbReference type="NCBI Taxonomy" id="1274359"/>
    <lineage>
        <taxon>Bacteria</taxon>
        <taxon>Pseudomonadati</taxon>
        <taxon>Pseudomonadota</taxon>
        <taxon>Gammaproteobacteria</taxon>
        <taxon>Pseudomonadales</taxon>
        <taxon>Pseudomonadaceae</taxon>
        <taxon>Pseudomonas</taxon>
    </lineage>
</organism>
<evidence type="ECO:0000256" key="1">
    <source>
        <dbReference type="SAM" id="Phobius"/>
    </source>
</evidence>
<keyword evidence="1" id="KW-0812">Transmembrane</keyword>
<reference evidence="3" key="1">
    <citation type="submission" date="2016-10" db="EMBL/GenBank/DDBJ databases">
        <authorList>
            <person name="Varghese N."/>
            <person name="Submissions S."/>
        </authorList>
    </citation>
    <scope>NUCLEOTIDE SEQUENCE [LARGE SCALE GENOMIC DNA]</scope>
    <source>
        <strain evidence="3">KCTC 32246</strain>
    </source>
</reference>
<sequence>MATALSVLSKILWVLLALFVGVYVLNFIFVGEALATWDFYTWLAHGIVVSIWALLAFALGFGAKKLRSRAA</sequence>
<dbReference type="EMBL" id="LT629797">
    <property type="protein sequence ID" value="SDU81143.1"/>
    <property type="molecule type" value="Genomic_DNA"/>
</dbReference>
<feature type="transmembrane region" description="Helical" evidence="1">
    <location>
        <begin position="42"/>
        <end position="63"/>
    </location>
</feature>
<name>A0A1H2LJC7_9PSED</name>